<gene>
    <name evidence="2" type="ORF">PGLA1383_LOCUS51201</name>
</gene>
<protein>
    <submittedName>
        <fullName evidence="2">Uncharacterized protein</fullName>
    </submittedName>
</protein>
<name>A0A813HD66_POLGL</name>
<comment type="caution">
    <text evidence="2">The sequence shown here is derived from an EMBL/GenBank/DDBJ whole genome shotgun (WGS) entry which is preliminary data.</text>
</comment>
<sequence length="170" mass="17348">MGKRGSKRGADTPASVPGRDLFDGPKDMARLDALFDDGFESHPGDDMDDGDMDDGDMDDDDMDGMVDDFDPLNPLDPFGDCFPVGQGFRGRTLAHRIYLGAKRWAPLGLLQRLGPPAALHPGDLDLLAGAHPPSIAASSSTSVGASSSSGASATVSVSAPAAPAAAPAAA</sequence>
<evidence type="ECO:0000313" key="3">
    <source>
        <dbReference type="Proteomes" id="UP000654075"/>
    </source>
</evidence>
<evidence type="ECO:0000313" key="2">
    <source>
        <dbReference type="EMBL" id="CAE8635609.1"/>
    </source>
</evidence>
<keyword evidence="3" id="KW-1185">Reference proteome</keyword>
<proteinExistence type="predicted"/>
<feature type="region of interest" description="Disordered" evidence="1">
    <location>
        <begin position="1"/>
        <end position="70"/>
    </location>
</feature>
<organism evidence="2 3">
    <name type="scientific">Polarella glacialis</name>
    <name type="common">Dinoflagellate</name>
    <dbReference type="NCBI Taxonomy" id="89957"/>
    <lineage>
        <taxon>Eukaryota</taxon>
        <taxon>Sar</taxon>
        <taxon>Alveolata</taxon>
        <taxon>Dinophyceae</taxon>
        <taxon>Suessiales</taxon>
        <taxon>Suessiaceae</taxon>
        <taxon>Polarella</taxon>
    </lineage>
</organism>
<dbReference type="EMBL" id="CAJNNV010031317">
    <property type="protein sequence ID" value="CAE8635609.1"/>
    <property type="molecule type" value="Genomic_DNA"/>
</dbReference>
<feature type="compositionally biased region" description="Acidic residues" evidence="1">
    <location>
        <begin position="46"/>
        <end position="70"/>
    </location>
</feature>
<evidence type="ECO:0000256" key="1">
    <source>
        <dbReference type="SAM" id="MobiDB-lite"/>
    </source>
</evidence>
<reference evidence="2" key="1">
    <citation type="submission" date="2021-02" db="EMBL/GenBank/DDBJ databases">
        <authorList>
            <person name="Dougan E. K."/>
            <person name="Rhodes N."/>
            <person name="Thang M."/>
            <person name="Chan C."/>
        </authorList>
    </citation>
    <scope>NUCLEOTIDE SEQUENCE</scope>
</reference>
<dbReference type="Proteomes" id="UP000654075">
    <property type="component" value="Unassembled WGS sequence"/>
</dbReference>
<feature type="compositionally biased region" description="Basic and acidic residues" evidence="1">
    <location>
        <begin position="20"/>
        <end position="30"/>
    </location>
</feature>
<dbReference type="AlphaFoldDB" id="A0A813HD66"/>
<accession>A0A813HD66</accession>
<feature type="region of interest" description="Disordered" evidence="1">
    <location>
        <begin position="130"/>
        <end position="170"/>
    </location>
</feature>